<dbReference type="OrthoDB" id="7775871at2"/>
<gene>
    <name evidence="1" type="ORF">SAMN04488103_103315</name>
</gene>
<dbReference type="Proteomes" id="UP000198761">
    <property type="component" value="Unassembled WGS sequence"/>
</dbReference>
<keyword evidence="2" id="KW-1185">Reference proteome</keyword>
<name>A0A1H8EGV7_9RHOB</name>
<evidence type="ECO:0000313" key="2">
    <source>
        <dbReference type="Proteomes" id="UP000198761"/>
    </source>
</evidence>
<proteinExistence type="predicted"/>
<evidence type="ECO:0000313" key="1">
    <source>
        <dbReference type="EMBL" id="SEN18646.1"/>
    </source>
</evidence>
<accession>A0A1H8EGV7</accession>
<sequence>MADIALSLWLKLQPHLTELIACAIAALVAQAVAALRRWTGIQIDQRHADRLSAAINRAVGLALERQLGRPRARELVVSYLRETVPEALAAVQPSDEALMLRIDASLAEARR</sequence>
<dbReference type="AlphaFoldDB" id="A0A1H8EGV7"/>
<dbReference type="EMBL" id="FOCE01000003">
    <property type="protein sequence ID" value="SEN18646.1"/>
    <property type="molecule type" value="Genomic_DNA"/>
</dbReference>
<organism evidence="1 2">
    <name type="scientific">Gemmobacter aquatilis</name>
    <dbReference type="NCBI Taxonomy" id="933059"/>
    <lineage>
        <taxon>Bacteria</taxon>
        <taxon>Pseudomonadati</taxon>
        <taxon>Pseudomonadota</taxon>
        <taxon>Alphaproteobacteria</taxon>
        <taxon>Rhodobacterales</taxon>
        <taxon>Paracoccaceae</taxon>
        <taxon>Gemmobacter</taxon>
    </lineage>
</organism>
<dbReference type="RefSeq" id="WP_091300104.1">
    <property type="nucleotide sequence ID" value="NZ_FOCE01000003.1"/>
</dbReference>
<protein>
    <submittedName>
        <fullName evidence="1">Uncharacterized protein</fullName>
    </submittedName>
</protein>
<reference evidence="1 2" key="1">
    <citation type="submission" date="2016-10" db="EMBL/GenBank/DDBJ databases">
        <authorList>
            <person name="de Groot N.N."/>
        </authorList>
    </citation>
    <scope>NUCLEOTIDE SEQUENCE [LARGE SCALE GENOMIC DNA]</scope>
    <source>
        <strain evidence="1 2">DSM 3857</strain>
    </source>
</reference>
<dbReference type="STRING" id="933059.SAMN04488103_103315"/>